<evidence type="ECO:0000256" key="1">
    <source>
        <dbReference type="SAM" id="Coils"/>
    </source>
</evidence>
<proteinExistence type="predicted"/>
<reference evidence="5 7" key="2">
    <citation type="submission" date="2018-08" db="EMBL/GenBank/DDBJ databases">
        <title>Brachybacterium saurashtrense DSM 23186.</title>
        <authorList>
            <person name="Li Y."/>
        </authorList>
    </citation>
    <scope>NUCLEOTIDE SEQUENCE [LARGE SCALE GENOMIC DNA]</scope>
    <source>
        <strain evidence="5 7">DSM 23186</strain>
    </source>
</reference>
<feature type="domain" description="DSBA-like thioredoxin" evidence="3">
    <location>
        <begin position="27"/>
        <end position="231"/>
    </location>
</feature>
<dbReference type="Pfam" id="PF01323">
    <property type="entry name" value="DSBA"/>
    <property type="match status" value="1"/>
</dbReference>
<dbReference type="OrthoDB" id="9799122at2"/>
<evidence type="ECO:0000259" key="3">
    <source>
        <dbReference type="Pfam" id="PF01323"/>
    </source>
</evidence>
<dbReference type="KEGG" id="bsau:DWV08_15085"/>
<dbReference type="GO" id="GO:0016491">
    <property type="term" value="F:oxidoreductase activity"/>
    <property type="evidence" value="ECO:0007669"/>
    <property type="project" value="InterPro"/>
</dbReference>
<reference evidence="4 6" key="1">
    <citation type="submission" date="2018-07" db="EMBL/GenBank/DDBJ databases">
        <title>Brachybacterium saurashtrense DSM 23186 genome sequence.</title>
        <authorList>
            <person name="Guo L."/>
        </authorList>
    </citation>
    <scope>NUCLEOTIDE SEQUENCE [LARGE SCALE GENOMIC DNA]</scope>
    <source>
        <strain evidence="4 6">DSM 23186</strain>
    </source>
</reference>
<keyword evidence="6" id="KW-1185">Reference proteome</keyword>
<feature type="region of interest" description="Disordered" evidence="2">
    <location>
        <begin position="240"/>
        <end position="260"/>
    </location>
</feature>
<sequence>MTAEQSTPDAPATASADPVTPEAPLITVDVWTDVVCPWCYIGESRLHDAIEAEGLTGQVYLRAHSFELDPTSPRETVRSNLEHLVSAKGMAEEQVRQMESQIQEMAREIDREYVTERPMANTRGVHRVMQALGEAHGVDAATAFFLELQRGYFTGTANPFETETVISRAVEAGLEEQTARDAHAGRTHDEQVEAEVREAASLGARGVPFFLFNDKYTAPGALPEEAFRQALRQIADEARAERGMSAPETGASCAADGTCD</sequence>
<keyword evidence="1" id="KW-0175">Coiled coil</keyword>
<dbReference type="RefSeq" id="WP_115414552.1">
    <property type="nucleotide sequence ID" value="NZ_CP031356.1"/>
</dbReference>
<dbReference type="Gene3D" id="3.40.30.10">
    <property type="entry name" value="Glutaredoxin"/>
    <property type="match status" value="1"/>
</dbReference>
<evidence type="ECO:0000313" key="4">
    <source>
        <dbReference type="EMBL" id="AXK46805.1"/>
    </source>
</evidence>
<evidence type="ECO:0000313" key="7">
    <source>
        <dbReference type="Proteomes" id="UP000282185"/>
    </source>
</evidence>
<accession>A0A345YSA3</accession>
<evidence type="ECO:0000313" key="5">
    <source>
        <dbReference type="EMBL" id="RRR22520.1"/>
    </source>
</evidence>
<dbReference type="EMBL" id="CP031356">
    <property type="protein sequence ID" value="AXK46805.1"/>
    <property type="molecule type" value="Genomic_DNA"/>
</dbReference>
<dbReference type="EMBL" id="QSWH01000004">
    <property type="protein sequence ID" value="RRR22520.1"/>
    <property type="molecule type" value="Genomic_DNA"/>
</dbReference>
<name>A0A345YSA3_9MICO</name>
<dbReference type="SUPFAM" id="SSF52833">
    <property type="entry name" value="Thioredoxin-like"/>
    <property type="match status" value="1"/>
</dbReference>
<dbReference type="Proteomes" id="UP000282185">
    <property type="component" value="Unassembled WGS sequence"/>
</dbReference>
<dbReference type="PANTHER" id="PTHR13887">
    <property type="entry name" value="GLUTATHIONE S-TRANSFERASE KAPPA"/>
    <property type="match status" value="1"/>
</dbReference>
<dbReference type="AlphaFoldDB" id="A0A345YSA3"/>
<dbReference type="Proteomes" id="UP000254236">
    <property type="component" value="Chromosome"/>
</dbReference>
<dbReference type="PANTHER" id="PTHR13887:SF41">
    <property type="entry name" value="THIOREDOXIN SUPERFAMILY PROTEIN"/>
    <property type="match status" value="1"/>
</dbReference>
<protein>
    <submittedName>
        <fullName evidence="5">DsbA family oxidoreductase</fullName>
    </submittedName>
</protein>
<gene>
    <name evidence="4" type="ORF">DWV08_15085</name>
    <name evidence="5" type="ORF">DXU92_09705</name>
</gene>
<evidence type="ECO:0000313" key="6">
    <source>
        <dbReference type="Proteomes" id="UP000254236"/>
    </source>
</evidence>
<dbReference type="CDD" id="cd03024">
    <property type="entry name" value="DsbA_FrnE"/>
    <property type="match status" value="1"/>
</dbReference>
<dbReference type="InterPro" id="IPR036249">
    <property type="entry name" value="Thioredoxin-like_sf"/>
</dbReference>
<feature type="coiled-coil region" evidence="1">
    <location>
        <begin position="81"/>
        <end position="115"/>
    </location>
</feature>
<organism evidence="5 7">
    <name type="scientific">Brachybacterium saurashtrense</name>
    <dbReference type="NCBI Taxonomy" id="556288"/>
    <lineage>
        <taxon>Bacteria</taxon>
        <taxon>Bacillati</taxon>
        <taxon>Actinomycetota</taxon>
        <taxon>Actinomycetes</taxon>
        <taxon>Micrococcales</taxon>
        <taxon>Dermabacteraceae</taxon>
        <taxon>Brachybacterium</taxon>
    </lineage>
</organism>
<evidence type="ECO:0000256" key="2">
    <source>
        <dbReference type="SAM" id="MobiDB-lite"/>
    </source>
</evidence>
<dbReference type="InterPro" id="IPR001853">
    <property type="entry name" value="DSBA-like_thioredoxin_dom"/>
</dbReference>